<keyword evidence="2" id="KW-0812">Transmembrane</keyword>
<dbReference type="Pfam" id="PF13719">
    <property type="entry name" value="Zn_ribbon_5"/>
    <property type="match status" value="1"/>
</dbReference>
<proteinExistence type="predicted"/>
<dbReference type="InterPro" id="IPR011723">
    <property type="entry name" value="Znf/thioredoxin_put"/>
</dbReference>
<dbReference type="Proteomes" id="UP000244173">
    <property type="component" value="Chromosome"/>
</dbReference>
<dbReference type="AlphaFoldDB" id="A0A2S0PAC1"/>
<feature type="transmembrane region" description="Helical" evidence="2">
    <location>
        <begin position="259"/>
        <end position="282"/>
    </location>
</feature>
<keyword evidence="2" id="KW-1133">Transmembrane helix</keyword>
<sequence length="415" mass="45695">MYTTQCPHCDTRFRLQPEQLDAADGLVRCGRCRTVFNARAHLEEEPAAETPVEPDTTAPAGARAEDFATPGTGSTAPWDENAPANEAQRLAHRMRQAKSGEWAAEPLKASSDETELAPAGSSHDFDLDLPDLATLSSYGEVETPPPPAEEPEVPPLPPLQEDRQPEAQPPEPETPVRNEEPDFASLLDSLKTPPRVEPVVGAVVSATTEPDFDVRIGDHKTPLRVDDEHTPVPLPEDRPVRPARSEKARKKTAGPKRSFAWLWLIGALLAAIALAAQLVYLFRTEIASQVPGARAPLEAACKAFDCTVPLPRQSELLRTEWSEMSFIPEQSALVQLSATVMNHADYDMDWPYMQVTFKDASEHVLLKKVFPPKEWLPAGEQKQPAFAANKEVKVNMQLNLGTLRAQGYSIAWVYP</sequence>
<keyword evidence="5" id="KW-1185">Reference proteome</keyword>
<organism evidence="4 5">
    <name type="scientific">Microvirgula aerodenitrificans</name>
    <dbReference type="NCBI Taxonomy" id="57480"/>
    <lineage>
        <taxon>Bacteria</taxon>
        <taxon>Pseudomonadati</taxon>
        <taxon>Pseudomonadota</taxon>
        <taxon>Betaproteobacteria</taxon>
        <taxon>Neisseriales</taxon>
        <taxon>Aquaspirillaceae</taxon>
        <taxon>Microvirgula</taxon>
    </lineage>
</organism>
<dbReference type="RefSeq" id="WP_107889357.1">
    <property type="nucleotide sequence ID" value="NZ_CP028519.1"/>
</dbReference>
<evidence type="ECO:0000313" key="5">
    <source>
        <dbReference type="Proteomes" id="UP000244173"/>
    </source>
</evidence>
<evidence type="ECO:0000256" key="2">
    <source>
        <dbReference type="SAM" id="Phobius"/>
    </source>
</evidence>
<evidence type="ECO:0000259" key="3">
    <source>
        <dbReference type="Pfam" id="PF13719"/>
    </source>
</evidence>
<evidence type="ECO:0000256" key="1">
    <source>
        <dbReference type="SAM" id="MobiDB-lite"/>
    </source>
</evidence>
<name>A0A2S0PAC1_9NEIS</name>
<dbReference type="InterPro" id="IPR021834">
    <property type="entry name" value="DUF3426"/>
</dbReference>
<reference evidence="4 5" key="1">
    <citation type="submission" date="2018-04" db="EMBL/GenBank/DDBJ databases">
        <title>Denitrifier Microvirgula.</title>
        <authorList>
            <person name="Anderson E."/>
            <person name="Jang J."/>
            <person name="Ishii S."/>
        </authorList>
    </citation>
    <scope>NUCLEOTIDE SEQUENCE [LARGE SCALE GENOMIC DNA]</scope>
    <source>
        <strain evidence="4 5">BE2.4</strain>
    </source>
</reference>
<evidence type="ECO:0000313" key="4">
    <source>
        <dbReference type="EMBL" id="AVY94340.1"/>
    </source>
</evidence>
<feature type="compositionally biased region" description="Pro residues" evidence="1">
    <location>
        <begin position="143"/>
        <end position="158"/>
    </location>
</feature>
<accession>A0A2S0PAC1</accession>
<dbReference type="STRING" id="1122240.GCA_000620105_00040"/>
<feature type="compositionally biased region" description="Basic and acidic residues" evidence="1">
    <location>
        <begin position="222"/>
        <end position="246"/>
    </location>
</feature>
<protein>
    <recommendedName>
        <fullName evidence="3">Zinc finger/thioredoxin putative domain-containing protein</fullName>
    </recommendedName>
</protein>
<dbReference type="KEGG" id="maer:DAI18_10010"/>
<gene>
    <name evidence="4" type="ORF">DAI18_10010</name>
</gene>
<dbReference type="Pfam" id="PF11906">
    <property type="entry name" value="DUF3426"/>
    <property type="match status" value="1"/>
</dbReference>
<dbReference type="OrthoDB" id="5294582at2"/>
<feature type="compositionally biased region" description="Low complexity" evidence="1">
    <location>
        <begin position="48"/>
        <end position="60"/>
    </location>
</feature>
<feature type="region of interest" description="Disordered" evidence="1">
    <location>
        <begin position="43"/>
        <end position="179"/>
    </location>
</feature>
<feature type="domain" description="Zinc finger/thioredoxin putative" evidence="3">
    <location>
        <begin position="4"/>
        <end position="38"/>
    </location>
</feature>
<keyword evidence="2" id="KW-0472">Membrane</keyword>
<feature type="region of interest" description="Disordered" evidence="1">
    <location>
        <begin position="222"/>
        <end position="251"/>
    </location>
</feature>
<dbReference type="NCBIfam" id="TIGR02098">
    <property type="entry name" value="MJ0042_CXXC"/>
    <property type="match status" value="1"/>
</dbReference>
<dbReference type="EMBL" id="CP028519">
    <property type="protein sequence ID" value="AVY94340.1"/>
    <property type="molecule type" value="Genomic_DNA"/>
</dbReference>